<evidence type="ECO:0000313" key="7">
    <source>
        <dbReference type="EMBL" id="AIT61466.1"/>
    </source>
</evidence>
<dbReference type="Gene3D" id="3.30.450.330">
    <property type="match status" value="1"/>
</dbReference>
<dbReference type="PANTHER" id="PTHR30627">
    <property type="entry name" value="PEPTIDOGLYCAN D,D-TRANSPEPTIDASE"/>
    <property type="match status" value="1"/>
</dbReference>
<dbReference type="InterPro" id="IPR001460">
    <property type="entry name" value="PCN-bd_Tpept"/>
</dbReference>
<keyword evidence="3" id="KW-0472">Membrane</keyword>
<keyword evidence="7" id="KW-0131">Cell cycle</keyword>
<dbReference type="Pfam" id="PF00905">
    <property type="entry name" value="Transpeptidase"/>
    <property type="match status" value="1"/>
</dbReference>
<dbReference type="SUPFAM" id="SSF56519">
    <property type="entry name" value="Penicillin binding protein dimerisation domain"/>
    <property type="match status" value="1"/>
</dbReference>
<dbReference type="eggNOG" id="COG0768">
    <property type="taxonomic scope" value="Bacteria"/>
</dbReference>
<keyword evidence="8" id="KW-1185">Reference proteome</keyword>
<dbReference type="GO" id="GO:0008658">
    <property type="term" value="F:penicillin binding"/>
    <property type="evidence" value="ECO:0007669"/>
    <property type="project" value="InterPro"/>
</dbReference>
<feature type="compositionally biased region" description="Gly residues" evidence="4">
    <location>
        <begin position="517"/>
        <end position="527"/>
    </location>
</feature>
<dbReference type="STRING" id="558173.CDOO_09455"/>
<feature type="domain" description="Penicillin-binding protein dimerisation" evidence="6">
    <location>
        <begin position="48"/>
        <end position="234"/>
    </location>
</feature>
<evidence type="ECO:0000256" key="1">
    <source>
        <dbReference type="ARBA" id="ARBA00004370"/>
    </source>
</evidence>
<dbReference type="GO" id="GO:0005886">
    <property type="term" value="C:plasma membrane"/>
    <property type="evidence" value="ECO:0007669"/>
    <property type="project" value="TreeGrafter"/>
</dbReference>
<dbReference type="InterPro" id="IPR012338">
    <property type="entry name" value="Beta-lactam/transpept-like"/>
</dbReference>
<name>A0A097IH55_9CORY</name>
<dbReference type="RefSeq" id="WP_018020864.1">
    <property type="nucleotide sequence ID" value="NZ_AQUX01000001.1"/>
</dbReference>
<accession>A0A097IH55</accession>
<dbReference type="InterPro" id="IPR050515">
    <property type="entry name" value="Beta-lactam/transpept"/>
</dbReference>
<dbReference type="HOGENOM" id="CLU_009289_6_5_11"/>
<evidence type="ECO:0000259" key="5">
    <source>
        <dbReference type="Pfam" id="PF00905"/>
    </source>
</evidence>
<dbReference type="AlphaFoldDB" id="A0A097IH55"/>
<dbReference type="InterPro" id="IPR005311">
    <property type="entry name" value="PBP_dimer"/>
</dbReference>
<dbReference type="Pfam" id="PF03717">
    <property type="entry name" value="PBP_dimer"/>
    <property type="match status" value="1"/>
</dbReference>
<dbReference type="Proteomes" id="UP000029914">
    <property type="component" value="Chromosome"/>
</dbReference>
<comment type="subcellular location">
    <subcellularLocation>
        <location evidence="1">Membrane</location>
    </subcellularLocation>
</comment>
<dbReference type="Gene3D" id="3.40.710.10">
    <property type="entry name" value="DD-peptidase/beta-lactamase superfamily"/>
    <property type="match status" value="1"/>
</dbReference>
<dbReference type="InterPro" id="IPR036138">
    <property type="entry name" value="PBP_dimer_sf"/>
</dbReference>
<feature type="domain" description="Penicillin-binding protein transpeptidase" evidence="5">
    <location>
        <begin position="280"/>
        <end position="600"/>
    </location>
</feature>
<dbReference type="PANTHER" id="PTHR30627:SF1">
    <property type="entry name" value="PEPTIDOGLYCAN D,D-TRANSPEPTIDASE FTSI"/>
    <property type="match status" value="1"/>
</dbReference>
<evidence type="ECO:0000256" key="4">
    <source>
        <dbReference type="SAM" id="MobiDB-lite"/>
    </source>
</evidence>
<dbReference type="KEGG" id="cdo:CDOO_09455"/>
<evidence type="ECO:0000256" key="3">
    <source>
        <dbReference type="ARBA" id="ARBA00023136"/>
    </source>
</evidence>
<feature type="compositionally biased region" description="Polar residues" evidence="4">
    <location>
        <begin position="530"/>
        <end position="544"/>
    </location>
</feature>
<dbReference type="OrthoDB" id="9789078at2"/>
<feature type="region of interest" description="Disordered" evidence="4">
    <location>
        <begin position="511"/>
        <end position="544"/>
    </location>
</feature>
<dbReference type="SUPFAM" id="SSF56601">
    <property type="entry name" value="beta-lactamase/transpeptidase-like"/>
    <property type="match status" value="1"/>
</dbReference>
<keyword evidence="7" id="KW-0132">Cell division</keyword>
<dbReference type="EMBL" id="CP006764">
    <property type="protein sequence ID" value="AIT61466.1"/>
    <property type="molecule type" value="Genomic_DNA"/>
</dbReference>
<dbReference type="Gene3D" id="3.90.1310.10">
    <property type="entry name" value="Penicillin-binding protein 2a (Domain 2)"/>
    <property type="match status" value="1"/>
</dbReference>
<dbReference type="GO" id="GO:0071555">
    <property type="term" value="P:cell wall organization"/>
    <property type="evidence" value="ECO:0007669"/>
    <property type="project" value="TreeGrafter"/>
</dbReference>
<evidence type="ECO:0000313" key="8">
    <source>
        <dbReference type="Proteomes" id="UP000029914"/>
    </source>
</evidence>
<sequence>MTRRARLVVAFILVAAVLLISRLAWVQLAWGPELSAQAQEQRARVYVEPARRGEITDHAGNQLAYTMQARSLTVSPNVLRDELRQQQESELLQTENTDAMSPEQINAELNDRVNKVMKDMSERIPDMIKDTGASTDKVDPKEIMDKLTADSTYEVLVRNVDPDVAAEIAAEFHGVAADHQDIRQYPNGAIGENILGRVSMDGQGQFGLEASGDHLLAGVNGRSTEDVASTGQVIPGTLRDVVEPVDGARVELTLDLELQTFVQQKLEQAKANSLAQHAEAVVLDVETGEVLAMANTDTINPNENIEDQLKKGKDFENSSISLPYEPGSVAKIITAAAVINEGLTTPDEVHMVPGSIDMAGITVNDAWQHSGTNFTTTGIFGKSSNVGTLMLAQRLGEEKYDQYLNGFGIGRYTDVELPAESAGLRPPLEQWSGGTFANLPIGQGMSWTTLQMAGVYQAIANDGERIEPRIIKQVTNADGDVVEQEAPETTQVISPEAARTVVEMFRSTMQQDPAGGAQSGTAGGSGIEGYQTSGKTGTAQQVDPATGAYSNSDYWITFAGIAPADDPRFVVAIMLDDPERGTKEGGAGGQSAAPVFNDIANWLIDKENIPPSPPADTLILQAP</sequence>
<comment type="similarity">
    <text evidence="2">Belongs to the transpeptidase family.</text>
</comment>
<dbReference type="GO" id="GO:0051301">
    <property type="term" value="P:cell division"/>
    <property type="evidence" value="ECO:0007669"/>
    <property type="project" value="UniProtKB-KW"/>
</dbReference>
<evidence type="ECO:0000259" key="6">
    <source>
        <dbReference type="Pfam" id="PF03717"/>
    </source>
</evidence>
<proteinExistence type="inferred from homology"/>
<gene>
    <name evidence="7" type="ORF">CDOO_09455</name>
</gene>
<evidence type="ECO:0000256" key="2">
    <source>
        <dbReference type="ARBA" id="ARBA00007171"/>
    </source>
</evidence>
<organism evidence="7 8">
    <name type="scientific">Corynebacterium doosanense CAU 212 = DSM 45436</name>
    <dbReference type="NCBI Taxonomy" id="558173"/>
    <lineage>
        <taxon>Bacteria</taxon>
        <taxon>Bacillati</taxon>
        <taxon>Actinomycetota</taxon>
        <taxon>Actinomycetes</taxon>
        <taxon>Mycobacteriales</taxon>
        <taxon>Corynebacteriaceae</taxon>
        <taxon>Corynebacterium</taxon>
    </lineage>
</organism>
<protein>
    <submittedName>
        <fullName evidence="7">Cell division protein FtsI</fullName>
    </submittedName>
</protein>
<reference evidence="7 8" key="1">
    <citation type="submission" date="2013-09" db="EMBL/GenBank/DDBJ databases">
        <title>Complete genome sequence of Corynebacterium doosanense CAU 212(T) (=DSM 45436(T)), isolated from activated sludge.</title>
        <authorList>
            <person name="Schaffert L."/>
            <person name="Albersmeier A."/>
            <person name="Kalinowski J."/>
            <person name="Ruckert C."/>
        </authorList>
    </citation>
    <scope>NUCLEOTIDE SEQUENCE [LARGE SCALE GENOMIC DNA]</scope>
    <source>
        <strain evidence="7 8">CAU 212</strain>
    </source>
</reference>